<dbReference type="EMBL" id="JBBPBN010000026">
    <property type="protein sequence ID" value="KAK9007751.1"/>
    <property type="molecule type" value="Genomic_DNA"/>
</dbReference>
<organism evidence="1 2">
    <name type="scientific">Hibiscus sabdariffa</name>
    <name type="common">roselle</name>
    <dbReference type="NCBI Taxonomy" id="183260"/>
    <lineage>
        <taxon>Eukaryota</taxon>
        <taxon>Viridiplantae</taxon>
        <taxon>Streptophyta</taxon>
        <taxon>Embryophyta</taxon>
        <taxon>Tracheophyta</taxon>
        <taxon>Spermatophyta</taxon>
        <taxon>Magnoliopsida</taxon>
        <taxon>eudicotyledons</taxon>
        <taxon>Gunneridae</taxon>
        <taxon>Pentapetalae</taxon>
        <taxon>rosids</taxon>
        <taxon>malvids</taxon>
        <taxon>Malvales</taxon>
        <taxon>Malvaceae</taxon>
        <taxon>Malvoideae</taxon>
        <taxon>Hibiscus</taxon>
    </lineage>
</organism>
<accession>A0ABR2R478</accession>
<name>A0ABR2R478_9ROSI</name>
<sequence>MVARRAPWCARAGDGGVRSLSLAPDVPFTGAVFGLRKRDPLVGEKMKISFFWSSFPVFGPIGGGGRVLEVEEFFAPFKRRPCCFESSISSTVSDDSFFLQPLFFVDVAPWPCFPSLLDLSGCPGSSVAC</sequence>
<gene>
    <name evidence="1" type="ORF">V6N11_074669</name>
</gene>
<reference evidence="1 2" key="1">
    <citation type="journal article" date="2024" name="G3 (Bethesda)">
        <title>Genome assembly of Hibiscus sabdariffa L. provides insights into metabolisms of medicinal natural products.</title>
        <authorList>
            <person name="Kim T."/>
        </authorList>
    </citation>
    <scope>NUCLEOTIDE SEQUENCE [LARGE SCALE GENOMIC DNA]</scope>
    <source>
        <strain evidence="1">TK-2024</strain>
        <tissue evidence="1">Old leaves</tissue>
    </source>
</reference>
<evidence type="ECO:0000313" key="1">
    <source>
        <dbReference type="EMBL" id="KAK9007751.1"/>
    </source>
</evidence>
<proteinExistence type="predicted"/>
<protein>
    <submittedName>
        <fullName evidence="1">Uncharacterized protein</fullName>
    </submittedName>
</protein>
<comment type="caution">
    <text evidence="1">The sequence shown here is derived from an EMBL/GenBank/DDBJ whole genome shotgun (WGS) entry which is preliminary data.</text>
</comment>
<keyword evidence="2" id="KW-1185">Reference proteome</keyword>
<evidence type="ECO:0000313" key="2">
    <source>
        <dbReference type="Proteomes" id="UP001396334"/>
    </source>
</evidence>
<dbReference type="Proteomes" id="UP001396334">
    <property type="component" value="Unassembled WGS sequence"/>
</dbReference>